<dbReference type="AlphaFoldDB" id="K2S7F8"/>
<keyword evidence="2" id="KW-0521">NADP</keyword>
<dbReference type="HOGENOM" id="CLU_044876_0_2_1"/>
<proteinExistence type="inferred from homology"/>
<dbReference type="GO" id="GO:0016491">
    <property type="term" value="F:oxidoreductase activity"/>
    <property type="evidence" value="ECO:0007669"/>
    <property type="project" value="UniProtKB-KW"/>
</dbReference>
<dbReference type="Proteomes" id="UP000007129">
    <property type="component" value="Unassembled WGS sequence"/>
</dbReference>
<sequence>MDLRSIKLFGGRLRKYKSPSTAPAQPRDSRVSTADVARVVIDKILAKKQHEVTVLTRQPVLGPTVDEHGVRWLQVDYSDKPSLAKILRGIDVVLCFFLDLDYVSVVRNSKNLIDASIQAGVKRFAPSEWGSRVNRSLPHNAFKDEIREYLEDTNSGRMRLEYTIFQPGLFVNYFGYPHASPKHFPMSQPFVDLEHRRAIMVEDGNASITLTTVQDMGAVVAEALDYEGVWPVDGGMRGTQVTVAEMVEMSRRLRGCMKVETVSLDDLRAGQLKTSWRPDISHPTVPKELKDTISERMFLFFLNSVAHGCWNVSDTWNKLLPHYHFTTAEEYLSSIWAGKP</sequence>
<evidence type="ECO:0000313" key="5">
    <source>
        <dbReference type="EMBL" id="EKG12805.1"/>
    </source>
</evidence>
<dbReference type="SUPFAM" id="SSF51735">
    <property type="entry name" value="NAD(P)-binding Rossmann-fold domains"/>
    <property type="match status" value="1"/>
</dbReference>
<evidence type="ECO:0000259" key="4">
    <source>
        <dbReference type="Pfam" id="PF05368"/>
    </source>
</evidence>
<dbReference type="InParanoid" id="K2S7F8"/>
<comment type="similarity">
    <text evidence="1">Belongs to the NmrA-type oxidoreductase family. Isoflavone reductase subfamily.</text>
</comment>
<dbReference type="Gene3D" id="3.40.50.720">
    <property type="entry name" value="NAD(P)-binding Rossmann-like Domain"/>
    <property type="match status" value="1"/>
</dbReference>
<reference evidence="5 6" key="1">
    <citation type="journal article" date="2012" name="BMC Genomics">
        <title>Tools to kill: Genome of one of the most destructive plant pathogenic fungi Macrophomina phaseolina.</title>
        <authorList>
            <person name="Islam M.S."/>
            <person name="Haque M.S."/>
            <person name="Islam M.M."/>
            <person name="Emdad E.M."/>
            <person name="Halim A."/>
            <person name="Hossen Q.M.M."/>
            <person name="Hossain M.Z."/>
            <person name="Ahmed B."/>
            <person name="Rahim S."/>
            <person name="Rahman M.S."/>
            <person name="Alam M.M."/>
            <person name="Hou S."/>
            <person name="Wan X."/>
            <person name="Saito J.A."/>
            <person name="Alam M."/>
        </authorList>
    </citation>
    <scope>NUCLEOTIDE SEQUENCE [LARGE SCALE GENOMIC DNA]</scope>
    <source>
        <strain evidence="5 6">MS6</strain>
    </source>
</reference>
<evidence type="ECO:0000256" key="2">
    <source>
        <dbReference type="ARBA" id="ARBA00022857"/>
    </source>
</evidence>
<dbReference type="eggNOG" id="ENOG502RXEE">
    <property type="taxonomic scope" value="Eukaryota"/>
</dbReference>
<accession>K2S7F8</accession>
<dbReference type="InterPro" id="IPR008030">
    <property type="entry name" value="NmrA-like"/>
</dbReference>
<dbReference type="EMBL" id="AHHD01000426">
    <property type="protein sequence ID" value="EKG12805.1"/>
    <property type="molecule type" value="Genomic_DNA"/>
</dbReference>
<gene>
    <name evidence="5" type="ORF">MPH_10048</name>
</gene>
<evidence type="ECO:0000256" key="3">
    <source>
        <dbReference type="ARBA" id="ARBA00023002"/>
    </source>
</evidence>
<comment type="caution">
    <text evidence="5">The sequence shown here is derived from an EMBL/GenBank/DDBJ whole genome shotgun (WGS) entry which is preliminary data.</text>
</comment>
<dbReference type="InterPro" id="IPR036291">
    <property type="entry name" value="NAD(P)-bd_dom_sf"/>
</dbReference>
<organism evidence="5 6">
    <name type="scientific">Macrophomina phaseolina (strain MS6)</name>
    <name type="common">Charcoal rot fungus</name>
    <dbReference type="NCBI Taxonomy" id="1126212"/>
    <lineage>
        <taxon>Eukaryota</taxon>
        <taxon>Fungi</taxon>
        <taxon>Dikarya</taxon>
        <taxon>Ascomycota</taxon>
        <taxon>Pezizomycotina</taxon>
        <taxon>Dothideomycetes</taxon>
        <taxon>Dothideomycetes incertae sedis</taxon>
        <taxon>Botryosphaeriales</taxon>
        <taxon>Botryosphaeriaceae</taxon>
        <taxon>Macrophomina</taxon>
    </lineage>
</organism>
<feature type="domain" description="NmrA-like" evidence="4">
    <location>
        <begin position="37"/>
        <end position="227"/>
    </location>
</feature>
<keyword evidence="3" id="KW-0560">Oxidoreductase</keyword>
<evidence type="ECO:0000313" key="6">
    <source>
        <dbReference type="Proteomes" id="UP000007129"/>
    </source>
</evidence>
<name>K2S7F8_MACPH</name>
<protein>
    <submittedName>
        <fullName evidence="5">NmrA-like protein</fullName>
    </submittedName>
</protein>
<dbReference type="PANTHER" id="PTHR47706:SF4">
    <property type="entry name" value="NMRA-LIKE DOMAIN-CONTAINING PROTEIN"/>
    <property type="match status" value="1"/>
</dbReference>
<dbReference type="Pfam" id="PF05368">
    <property type="entry name" value="NmrA"/>
    <property type="match status" value="1"/>
</dbReference>
<dbReference type="Gene3D" id="3.90.25.10">
    <property type="entry name" value="UDP-galactose 4-epimerase, domain 1"/>
    <property type="match status" value="1"/>
</dbReference>
<dbReference type="PANTHER" id="PTHR47706">
    <property type="entry name" value="NMRA-LIKE FAMILY PROTEIN"/>
    <property type="match status" value="1"/>
</dbReference>
<evidence type="ECO:0000256" key="1">
    <source>
        <dbReference type="ARBA" id="ARBA00005725"/>
    </source>
</evidence>
<dbReference type="InterPro" id="IPR051609">
    <property type="entry name" value="NmrA/Isoflavone_reductase-like"/>
</dbReference>
<dbReference type="OrthoDB" id="10000533at2759"/>
<dbReference type="VEuPathDB" id="FungiDB:MPH_10048"/>